<evidence type="ECO:0000313" key="1">
    <source>
        <dbReference type="EMBL" id="CAG8821812.1"/>
    </source>
</evidence>
<accession>A0A9N9PHR4</accession>
<proteinExistence type="predicted"/>
<evidence type="ECO:0000313" key="2">
    <source>
        <dbReference type="Proteomes" id="UP000789759"/>
    </source>
</evidence>
<dbReference type="AlphaFoldDB" id="A0A9N9PHR4"/>
<keyword evidence="2" id="KW-1185">Reference proteome</keyword>
<feature type="non-terminal residue" evidence="1">
    <location>
        <position position="59"/>
    </location>
</feature>
<dbReference type="EMBL" id="CAJVQA010050894">
    <property type="protein sequence ID" value="CAG8821812.1"/>
    <property type="molecule type" value="Genomic_DNA"/>
</dbReference>
<reference evidence="1" key="1">
    <citation type="submission" date="2021-06" db="EMBL/GenBank/DDBJ databases">
        <authorList>
            <person name="Kallberg Y."/>
            <person name="Tangrot J."/>
            <person name="Rosling A."/>
        </authorList>
    </citation>
    <scope>NUCLEOTIDE SEQUENCE</scope>
    <source>
        <strain evidence="1">FL966</strain>
    </source>
</reference>
<feature type="non-terminal residue" evidence="1">
    <location>
        <position position="1"/>
    </location>
</feature>
<comment type="caution">
    <text evidence="1">The sequence shown here is derived from an EMBL/GenBank/DDBJ whole genome shotgun (WGS) entry which is preliminary data.</text>
</comment>
<protein>
    <submittedName>
        <fullName evidence="1">3023_t:CDS:1</fullName>
    </submittedName>
</protein>
<name>A0A9N9PHR4_9GLOM</name>
<organism evidence="1 2">
    <name type="scientific">Cetraspora pellucida</name>
    <dbReference type="NCBI Taxonomy" id="1433469"/>
    <lineage>
        <taxon>Eukaryota</taxon>
        <taxon>Fungi</taxon>
        <taxon>Fungi incertae sedis</taxon>
        <taxon>Mucoromycota</taxon>
        <taxon>Glomeromycotina</taxon>
        <taxon>Glomeromycetes</taxon>
        <taxon>Diversisporales</taxon>
        <taxon>Gigasporaceae</taxon>
        <taxon>Cetraspora</taxon>
    </lineage>
</organism>
<dbReference type="Proteomes" id="UP000789759">
    <property type="component" value="Unassembled WGS sequence"/>
</dbReference>
<sequence>NNINDKSFMLVNSKTKLLVATILKQVKIKEIGIAIEEIKDSSEVERANETLIVNSTNMK</sequence>
<gene>
    <name evidence="1" type="ORF">CPELLU_LOCUS19758</name>
</gene>